<feature type="region of interest" description="Disordered" evidence="1">
    <location>
        <begin position="111"/>
        <end position="144"/>
    </location>
</feature>
<proteinExistence type="predicted"/>
<dbReference type="RefSeq" id="WP_190129765.1">
    <property type="nucleotide sequence ID" value="NZ_BNBD01000004.1"/>
</dbReference>
<evidence type="ECO:0008006" key="4">
    <source>
        <dbReference type="Google" id="ProtNLM"/>
    </source>
</evidence>
<reference evidence="2" key="2">
    <citation type="submission" date="2020-09" db="EMBL/GenBank/DDBJ databases">
        <authorList>
            <person name="Sun Q."/>
            <person name="Ohkuma M."/>
        </authorList>
    </citation>
    <scope>NUCLEOTIDE SEQUENCE</scope>
    <source>
        <strain evidence="2">JCM 4059</strain>
    </source>
</reference>
<dbReference type="AlphaFoldDB" id="A0A919B4A7"/>
<reference evidence="2" key="1">
    <citation type="journal article" date="2014" name="Int. J. Syst. Evol. Microbiol.">
        <title>Complete genome sequence of Corynebacterium casei LMG S-19264T (=DSM 44701T), isolated from a smear-ripened cheese.</title>
        <authorList>
            <consortium name="US DOE Joint Genome Institute (JGI-PGF)"/>
            <person name="Walter F."/>
            <person name="Albersmeier A."/>
            <person name="Kalinowski J."/>
            <person name="Ruckert C."/>
        </authorList>
    </citation>
    <scope>NUCLEOTIDE SEQUENCE</scope>
    <source>
        <strain evidence="2">JCM 4059</strain>
    </source>
</reference>
<evidence type="ECO:0000313" key="3">
    <source>
        <dbReference type="Proteomes" id="UP000638313"/>
    </source>
</evidence>
<name>A0A919B4A7_9ACTN</name>
<gene>
    <name evidence="2" type="ORF">GCM10010218_27170</name>
</gene>
<dbReference type="EMBL" id="BNBD01000004">
    <property type="protein sequence ID" value="GHF44400.1"/>
    <property type="molecule type" value="Genomic_DNA"/>
</dbReference>
<feature type="compositionally biased region" description="Basic residues" evidence="1">
    <location>
        <begin position="117"/>
        <end position="134"/>
    </location>
</feature>
<protein>
    <recommendedName>
        <fullName evidence="4">Resolvase/invertase-type recombinase catalytic domain-containing protein</fullName>
    </recommendedName>
</protein>
<accession>A0A919B4A7</accession>
<evidence type="ECO:0000256" key="1">
    <source>
        <dbReference type="SAM" id="MobiDB-lite"/>
    </source>
</evidence>
<evidence type="ECO:0000313" key="2">
    <source>
        <dbReference type="EMBL" id="GHF44400.1"/>
    </source>
</evidence>
<dbReference type="Proteomes" id="UP000638313">
    <property type="component" value="Unassembled WGS sequence"/>
</dbReference>
<keyword evidence="3" id="KW-1185">Reference proteome</keyword>
<organism evidence="2 3">
    <name type="scientific">Streptomyces mashuensis</name>
    <dbReference type="NCBI Taxonomy" id="33904"/>
    <lineage>
        <taxon>Bacteria</taxon>
        <taxon>Bacillati</taxon>
        <taxon>Actinomycetota</taxon>
        <taxon>Actinomycetes</taxon>
        <taxon>Kitasatosporales</taxon>
        <taxon>Streptomycetaceae</taxon>
        <taxon>Streptomyces</taxon>
    </lineage>
</organism>
<sequence length="144" mass="15416">MEPLTEHRRVSGPVVHGFLRLVNVSTAREAALKRSLAEYCHQHELSLSGVFTERVTTVNSAAFTGLMDALSVPGTYGVVLPSVSHLGPRAIAATRSKRITATGARLLLVRKELPGPARHRRPGHGGSQGRRRGHGSTPALEAES</sequence>
<comment type="caution">
    <text evidence="2">The sequence shown here is derived from an EMBL/GenBank/DDBJ whole genome shotgun (WGS) entry which is preliminary data.</text>
</comment>